<evidence type="ECO:0000256" key="2">
    <source>
        <dbReference type="SAM" id="SignalP"/>
    </source>
</evidence>
<feature type="region of interest" description="Disordered" evidence="1">
    <location>
        <begin position="155"/>
        <end position="181"/>
    </location>
</feature>
<feature type="signal peptide" evidence="2">
    <location>
        <begin position="1"/>
        <end position="25"/>
    </location>
</feature>
<dbReference type="AlphaFoldDB" id="A0A369MPS8"/>
<evidence type="ECO:0000256" key="1">
    <source>
        <dbReference type="SAM" id="MobiDB-lite"/>
    </source>
</evidence>
<dbReference type="RefSeq" id="WP_009609166.1">
    <property type="nucleotide sequence ID" value="NZ_AP025575.1"/>
</dbReference>
<dbReference type="Proteomes" id="UP000253752">
    <property type="component" value="Unassembled WGS sequence"/>
</dbReference>
<sequence>MNKKIIATAACAVLALALTGCGSKTEEPNLPNPNASASSSGYTVTDASKLKSLSVGESAVWRDYEVAVKSIDRANDQLNVQIEVKAHSSAQELSTECLLSFGMPPVSSTFANNTISVPAGETASGTLTFDDRYSSQRLFWNDGATEATWLLDQTPATAEPEPQPEAPAEPATPEPAEDPQAKAVAAVEAALPGLIADNTYYTYQSFDPATASVTPTEGGYQYANDVSILDGEGNATVTNVLLVCDADGNVTSMTIDGALLF</sequence>
<proteinExistence type="predicted"/>
<dbReference type="PROSITE" id="PS51257">
    <property type="entry name" value="PROKAR_LIPOPROTEIN"/>
    <property type="match status" value="1"/>
</dbReference>
<accession>A0A369MPS8</accession>
<gene>
    <name evidence="3" type="ORF">C1872_10395</name>
</gene>
<evidence type="ECO:0000313" key="4">
    <source>
        <dbReference type="Proteomes" id="UP000253752"/>
    </source>
</evidence>
<comment type="caution">
    <text evidence="3">The sequence shown here is derived from an EMBL/GenBank/DDBJ whole genome shotgun (WGS) entry which is preliminary data.</text>
</comment>
<keyword evidence="2" id="KW-0732">Signal</keyword>
<dbReference type="EMBL" id="PPTX01000016">
    <property type="protein sequence ID" value="RDB78097.1"/>
    <property type="molecule type" value="Genomic_DNA"/>
</dbReference>
<protein>
    <recommendedName>
        <fullName evidence="5">Lipoprotein</fullName>
    </recommendedName>
</protein>
<reference evidence="3 4" key="1">
    <citation type="journal article" date="2018" name="Elife">
        <title>Discovery and characterization of a prevalent human gut bacterial enzyme sufficient for the inactivation of a family of plant toxins.</title>
        <authorList>
            <person name="Koppel N."/>
            <person name="Bisanz J.E."/>
            <person name="Pandelia M.E."/>
            <person name="Turnbaugh P.J."/>
            <person name="Balskus E.P."/>
        </authorList>
    </citation>
    <scope>NUCLEOTIDE SEQUENCE [LARGE SCALE GENOMIC DNA]</scope>
    <source>
        <strain evidence="3 4">MR1 #12</strain>
    </source>
</reference>
<evidence type="ECO:0000313" key="3">
    <source>
        <dbReference type="EMBL" id="RDB78097.1"/>
    </source>
</evidence>
<organism evidence="3 4">
    <name type="scientific">Eggerthella lenta</name>
    <name type="common">Eubacterium lentum</name>
    <dbReference type="NCBI Taxonomy" id="84112"/>
    <lineage>
        <taxon>Bacteria</taxon>
        <taxon>Bacillati</taxon>
        <taxon>Actinomycetota</taxon>
        <taxon>Coriobacteriia</taxon>
        <taxon>Eggerthellales</taxon>
        <taxon>Eggerthellaceae</taxon>
        <taxon>Eggerthella</taxon>
    </lineage>
</organism>
<name>A0A369MPS8_EGGLN</name>
<feature type="chain" id="PRO_5017000810" description="Lipoprotein" evidence="2">
    <location>
        <begin position="26"/>
        <end position="261"/>
    </location>
</feature>
<evidence type="ECO:0008006" key="5">
    <source>
        <dbReference type="Google" id="ProtNLM"/>
    </source>
</evidence>
<feature type="compositionally biased region" description="Pro residues" evidence="1">
    <location>
        <begin position="161"/>
        <end position="173"/>
    </location>
</feature>